<comment type="caution">
    <text evidence="2">The sequence shown here is derived from an EMBL/GenBank/DDBJ whole genome shotgun (WGS) entry which is preliminary data.</text>
</comment>
<protein>
    <submittedName>
        <fullName evidence="2">DUF2484 family protein</fullName>
    </submittedName>
</protein>
<dbReference type="Proteomes" id="UP000613255">
    <property type="component" value="Unassembled WGS sequence"/>
</dbReference>
<reference evidence="2" key="1">
    <citation type="submission" date="2020-12" db="EMBL/GenBank/DDBJ databases">
        <title>Pontibaca salina gen. nov., sp. nov., isolated from marine sediment.</title>
        <authorList>
            <person name="Bo J."/>
            <person name="Wang S."/>
            <person name="Song X."/>
            <person name="Du Z."/>
        </authorList>
    </citation>
    <scope>NUCLEOTIDE SEQUENCE</scope>
    <source>
        <strain evidence="2">S1109L</strain>
    </source>
</reference>
<accession>A0A934HKK1</accession>
<organism evidence="2 3">
    <name type="scientific">Pontibaca salina</name>
    <dbReference type="NCBI Taxonomy" id="2795731"/>
    <lineage>
        <taxon>Bacteria</taxon>
        <taxon>Pseudomonadati</taxon>
        <taxon>Pseudomonadota</taxon>
        <taxon>Alphaproteobacteria</taxon>
        <taxon>Rhodobacterales</taxon>
        <taxon>Roseobacteraceae</taxon>
        <taxon>Pontibaca</taxon>
    </lineage>
</organism>
<dbReference type="InterPro" id="IPR018919">
    <property type="entry name" value="DUF2484"/>
</dbReference>
<keyword evidence="1" id="KW-0472">Membrane</keyword>
<name>A0A934HKK1_9RHOB</name>
<keyword evidence="1" id="KW-0812">Transmembrane</keyword>
<sequence>MTLSLFLAALWAVMANILAVLSDREIYWKRAYVLIGLGVPLIGFVTFQNGPWVGMMVLAAGVSVLRWPVIYLAHWVKAQWQDQNRAEEVTRTEGSSP</sequence>
<evidence type="ECO:0000313" key="2">
    <source>
        <dbReference type="EMBL" id="MBI6629884.1"/>
    </source>
</evidence>
<dbReference type="AlphaFoldDB" id="A0A934HKK1"/>
<evidence type="ECO:0000313" key="3">
    <source>
        <dbReference type="Proteomes" id="UP000613255"/>
    </source>
</evidence>
<evidence type="ECO:0000256" key="1">
    <source>
        <dbReference type="SAM" id="Phobius"/>
    </source>
</evidence>
<keyword evidence="3" id="KW-1185">Reference proteome</keyword>
<dbReference type="EMBL" id="JAEIJD010000005">
    <property type="protein sequence ID" value="MBI6629884.1"/>
    <property type="molecule type" value="Genomic_DNA"/>
</dbReference>
<feature type="transmembrane region" description="Helical" evidence="1">
    <location>
        <begin position="54"/>
        <end position="76"/>
    </location>
</feature>
<proteinExistence type="predicted"/>
<gene>
    <name evidence="2" type="ORF">JAO82_08300</name>
</gene>
<feature type="transmembrane region" description="Helical" evidence="1">
    <location>
        <begin position="31"/>
        <end position="47"/>
    </location>
</feature>
<keyword evidence="1" id="KW-1133">Transmembrane helix</keyword>
<dbReference type="Pfam" id="PF10658">
    <property type="entry name" value="DUF2484"/>
    <property type="match status" value="1"/>
</dbReference>
<dbReference type="RefSeq" id="WP_198685898.1">
    <property type="nucleotide sequence ID" value="NZ_JAEIJD010000005.1"/>
</dbReference>